<proteinExistence type="inferred from homology"/>
<comment type="catalytic activity">
    <reaction evidence="7 9 12">
        <text>orotidine 5'-phosphate + H(+) = UMP + CO2</text>
        <dbReference type="Rhea" id="RHEA:11596"/>
        <dbReference type="ChEBI" id="CHEBI:15378"/>
        <dbReference type="ChEBI" id="CHEBI:16526"/>
        <dbReference type="ChEBI" id="CHEBI:57538"/>
        <dbReference type="ChEBI" id="CHEBI:57865"/>
        <dbReference type="EC" id="4.1.1.23"/>
    </reaction>
</comment>
<evidence type="ECO:0000313" key="16">
    <source>
        <dbReference type="Proteomes" id="UP000054921"/>
    </source>
</evidence>
<protein>
    <recommendedName>
        <fullName evidence="9">Orotidine 5'-phosphate decarboxylase</fullName>
        <ecNumber evidence="9">4.1.1.23</ecNumber>
    </recommendedName>
    <alternativeName>
        <fullName evidence="9">OMP decarboxylase</fullName>
        <shortName evidence="9">OMPDCase</shortName>
        <shortName evidence="9">OMPdecase</shortName>
    </alternativeName>
</protein>
<dbReference type="InterPro" id="IPR014732">
    <property type="entry name" value="OMPdecase"/>
</dbReference>
<dbReference type="UniPathway" id="UPA00070">
    <property type="reaction ID" value="UER00120"/>
</dbReference>
<gene>
    <name evidence="9 14" type="primary">pyrF</name>
    <name evidence="14" type="ORF">Lche_1730</name>
    <name evidence="15" type="ORF">NCTC11976_02409</name>
</gene>
<dbReference type="Proteomes" id="UP000054921">
    <property type="component" value="Unassembled WGS sequence"/>
</dbReference>
<dbReference type="InterPro" id="IPR018089">
    <property type="entry name" value="OMPdecase_AS"/>
</dbReference>
<feature type="domain" description="Orotidine 5'-phosphate decarboxylase" evidence="13">
    <location>
        <begin position="4"/>
        <end position="225"/>
    </location>
</feature>
<dbReference type="Pfam" id="PF00215">
    <property type="entry name" value="OMPdecase"/>
    <property type="match status" value="1"/>
</dbReference>
<evidence type="ECO:0000256" key="5">
    <source>
        <dbReference type="ARBA" id="ARBA00022975"/>
    </source>
</evidence>
<organism evidence="14 16">
    <name type="scientific">Legionella cherrii</name>
    <dbReference type="NCBI Taxonomy" id="28084"/>
    <lineage>
        <taxon>Bacteria</taxon>
        <taxon>Pseudomonadati</taxon>
        <taxon>Pseudomonadota</taxon>
        <taxon>Gammaproteobacteria</taxon>
        <taxon>Legionellales</taxon>
        <taxon>Legionellaceae</taxon>
        <taxon>Legionella</taxon>
    </lineage>
</organism>
<keyword evidence="4 9" id="KW-0210">Decarboxylase</keyword>
<dbReference type="InterPro" id="IPR011060">
    <property type="entry name" value="RibuloseP-bd_barrel"/>
</dbReference>
<dbReference type="InterPro" id="IPR001754">
    <property type="entry name" value="OMPdeCOase_dom"/>
</dbReference>
<dbReference type="OrthoDB" id="9806203at2"/>
<name>A0A0W0S802_9GAMM</name>
<evidence type="ECO:0000313" key="14">
    <source>
        <dbReference type="EMBL" id="KTC79710.1"/>
    </source>
</evidence>
<dbReference type="EC" id="4.1.1.23" evidence="9"/>
<keyword evidence="17" id="KW-1185">Reference proteome</keyword>
<evidence type="ECO:0000256" key="3">
    <source>
        <dbReference type="ARBA" id="ARBA00011738"/>
    </source>
</evidence>
<dbReference type="HAMAP" id="MF_01200_B">
    <property type="entry name" value="OMPdecase_type1_B"/>
    <property type="match status" value="1"/>
</dbReference>
<dbReference type="SUPFAM" id="SSF51366">
    <property type="entry name" value="Ribulose-phoshate binding barrel"/>
    <property type="match status" value="1"/>
</dbReference>
<feature type="binding site" evidence="9 11">
    <location>
        <position position="210"/>
    </location>
    <ligand>
        <name>substrate</name>
    </ligand>
</feature>
<feature type="binding site" evidence="9 11">
    <location>
        <position position="180"/>
    </location>
    <ligand>
        <name>substrate</name>
    </ligand>
</feature>
<feature type="binding site" evidence="9 11">
    <location>
        <position position="32"/>
    </location>
    <ligand>
        <name>substrate</name>
    </ligand>
</feature>
<feature type="active site" description="For OMPdecase activity" evidence="10">
    <location>
        <position position="64"/>
    </location>
</feature>
<dbReference type="InterPro" id="IPR047596">
    <property type="entry name" value="OMPdecase_bac"/>
</dbReference>
<dbReference type="InterPro" id="IPR013785">
    <property type="entry name" value="Aldolase_TIM"/>
</dbReference>
<evidence type="ECO:0000256" key="2">
    <source>
        <dbReference type="ARBA" id="ARBA00004861"/>
    </source>
</evidence>
<feature type="active site" description="For OMPdecase activity" evidence="10">
    <location>
        <position position="61"/>
    </location>
</feature>
<evidence type="ECO:0000256" key="10">
    <source>
        <dbReference type="PIRSR" id="PIRSR614732-1"/>
    </source>
</evidence>
<evidence type="ECO:0000256" key="8">
    <source>
        <dbReference type="ARBA" id="ARBA00061012"/>
    </source>
</evidence>
<feature type="active site" description="Proton donor" evidence="9">
    <location>
        <position position="61"/>
    </location>
</feature>
<dbReference type="Gene3D" id="3.20.20.70">
    <property type="entry name" value="Aldolase class I"/>
    <property type="match status" value="1"/>
</dbReference>
<dbReference type="STRING" id="28084.Lche_1730"/>
<dbReference type="AlphaFoldDB" id="A0A0W0S802"/>
<dbReference type="NCBIfam" id="NF001273">
    <property type="entry name" value="PRK00230.1"/>
    <property type="match status" value="1"/>
</dbReference>
<dbReference type="EMBL" id="LR134173">
    <property type="protein sequence ID" value="VEB37813.1"/>
    <property type="molecule type" value="Genomic_DNA"/>
</dbReference>
<feature type="binding site" evidence="9 11">
    <location>
        <position position="209"/>
    </location>
    <ligand>
        <name>substrate</name>
    </ligand>
</feature>
<sequence length="232" mass="25210">MTPKLIVALDFDNEHAALSLIEKLDPKSCALKVGSELFTLFGTDFVKQLVKRQFKVFLDLKFHDIPNTVANACKAGAELGVWMMNVHASGGVSMMQAARRAVDAYGANRPLLIAVTVLTSFNQTELTSIGINTPIMEHVKKLAILTKESGLDGVVSSAQEVNLIKRACGDQFITVTPGIRLTDDANDDQSRVMTPEQAIKEGSDYLVVGRPITQSLNPELVVAEILKSIQKS</sequence>
<evidence type="ECO:0000256" key="11">
    <source>
        <dbReference type="PIRSR" id="PIRSR614732-2"/>
    </source>
</evidence>
<comment type="subunit">
    <text evidence="3 9">Homodimer.</text>
</comment>
<evidence type="ECO:0000256" key="4">
    <source>
        <dbReference type="ARBA" id="ARBA00022793"/>
    </source>
</evidence>
<feature type="binding site" evidence="9">
    <location>
        <begin position="59"/>
        <end position="68"/>
    </location>
    <ligand>
        <name>substrate</name>
    </ligand>
</feature>
<feature type="binding site" evidence="9 11">
    <location>
        <position position="119"/>
    </location>
    <ligand>
        <name>substrate</name>
    </ligand>
</feature>
<dbReference type="PROSITE" id="PS00156">
    <property type="entry name" value="OMPDECASE"/>
    <property type="match status" value="1"/>
</dbReference>
<dbReference type="Proteomes" id="UP000277577">
    <property type="component" value="Chromosome"/>
</dbReference>
<evidence type="ECO:0000313" key="17">
    <source>
        <dbReference type="Proteomes" id="UP000277577"/>
    </source>
</evidence>
<evidence type="ECO:0000256" key="12">
    <source>
        <dbReference type="RuleBase" id="RU000512"/>
    </source>
</evidence>
<accession>A0A0W0S802</accession>
<evidence type="ECO:0000256" key="7">
    <source>
        <dbReference type="ARBA" id="ARBA00049157"/>
    </source>
</evidence>
<dbReference type="RefSeq" id="WP_028380416.1">
    <property type="nucleotide sequence ID" value="NZ_CAAAIT010000001.1"/>
</dbReference>
<dbReference type="SMART" id="SM00934">
    <property type="entry name" value="OMPdecase"/>
    <property type="match status" value="1"/>
</dbReference>
<dbReference type="FunFam" id="3.20.20.70:FF:000015">
    <property type="entry name" value="Orotidine 5'-phosphate decarboxylase"/>
    <property type="match status" value="1"/>
</dbReference>
<comment type="pathway">
    <text evidence="2 9 12">Pyrimidine metabolism; UMP biosynthesis via de novo pathway; UMP from orotate: step 2/2.</text>
</comment>
<evidence type="ECO:0000256" key="1">
    <source>
        <dbReference type="ARBA" id="ARBA00002356"/>
    </source>
</evidence>
<dbReference type="PATRIC" id="fig|28084.5.peg.1877"/>
<dbReference type="PANTHER" id="PTHR32119:SF2">
    <property type="entry name" value="OROTIDINE 5'-PHOSPHATE DECARBOXYLASE"/>
    <property type="match status" value="1"/>
</dbReference>
<comment type="function">
    <text evidence="1 9">Catalyzes the decarboxylation of orotidine 5'-monophosphate (OMP) to uridine 5'-monophosphate (UMP).</text>
</comment>
<dbReference type="PANTHER" id="PTHR32119">
    <property type="entry name" value="OROTIDINE 5'-PHOSPHATE DECARBOXYLASE"/>
    <property type="match status" value="1"/>
</dbReference>
<dbReference type="GO" id="GO:0006207">
    <property type="term" value="P:'de novo' pyrimidine nucleobase biosynthetic process"/>
    <property type="evidence" value="ECO:0007669"/>
    <property type="project" value="InterPro"/>
</dbReference>
<keyword evidence="5 9" id="KW-0665">Pyrimidine biosynthesis</keyword>
<dbReference type="EMBL" id="LNXW01000013">
    <property type="protein sequence ID" value="KTC79710.1"/>
    <property type="molecule type" value="Genomic_DNA"/>
</dbReference>
<dbReference type="GO" id="GO:0005829">
    <property type="term" value="C:cytosol"/>
    <property type="evidence" value="ECO:0007669"/>
    <property type="project" value="TreeGrafter"/>
</dbReference>
<feature type="binding site" evidence="9 11">
    <location>
        <position position="10"/>
    </location>
    <ligand>
        <name>substrate</name>
    </ligand>
</feature>
<reference evidence="14 16" key="1">
    <citation type="submission" date="2015-11" db="EMBL/GenBank/DDBJ databases">
        <title>Genomic analysis of 38 Legionella species identifies large and diverse effector repertoires.</title>
        <authorList>
            <person name="Burstein D."/>
            <person name="Amaro F."/>
            <person name="Zusman T."/>
            <person name="Lifshitz Z."/>
            <person name="Cohen O."/>
            <person name="Gilbert J.A."/>
            <person name="Pupko T."/>
            <person name="Shuman H.A."/>
            <person name="Segal G."/>
        </authorList>
    </citation>
    <scope>NUCLEOTIDE SEQUENCE [LARGE SCALE GENOMIC DNA]</scope>
    <source>
        <strain evidence="14 16">ORW</strain>
    </source>
</reference>
<feature type="binding site" evidence="9 11">
    <location>
        <position position="189"/>
    </location>
    <ligand>
        <name>substrate</name>
    </ligand>
</feature>
<reference evidence="15 17" key="2">
    <citation type="submission" date="2018-12" db="EMBL/GenBank/DDBJ databases">
        <authorList>
            <consortium name="Pathogen Informatics"/>
        </authorList>
    </citation>
    <scope>NUCLEOTIDE SEQUENCE [LARGE SCALE GENOMIC DNA]</scope>
    <source>
        <strain evidence="15 17">NCTC11976</strain>
    </source>
</reference>
<evidence type="ECO:0000259" key="13">
    <source>
        <dbReference type="SMART" id="SM00934"/>
    </source>
</evidence>
<comment type="similarity">
    <text evidence="8 9">Belongs to the OMP decarboxylase family. Type 1 subfamily.</text>
</comment>
<dbReference type="NCBIfam" id="TIGR01740">
    <property type="entry name" value="pyrF"/>
    <property type="match status" value="1"/>
</dbReference>
<feature type="active site" description="For OMPdecase activity" evidence="10">
    <location>
        <position position="59"/>
    </location>
</feature>
<dbReference type="CDD" id="cd04725">
    <property type="entry name" value="OMP_decarboxylase_like"/>
    <property type="match status" value="1"/>
</dbReference>
<dbReference type="GO" id="GO:0004590">
    <property type="term" value="F:orotidine-5'-phosphate decarboxylase activity"/>
    <property type="evidence" value="ECO:0007669"/>
    <property type="project" value="UniProtKB-UniRule"/>
</dbReference>
<keyword evidence="6 9" id="KW-0456">Lyase</keyword>
<evidence type="ECO:0000256" key="9">
    <source>
        <dbReference type="HAMAP-Rule" id="MF_01200"/>
    </source>
</evidence>
<evidence type="ECO:0000256" key="6">
    <source>
        <dbReference type="ARBA" id="ARBA00023239"/>
    </source>
</evidence>
<evidence type="ECO:0000313" key="15">
    <source>
        <dbReference type="EMBL" id="VEB37813.1"/>
    </source>
</evidence>
<dbReference type="GO" id="GO:0044205">
    <property type="term" value="P:'de novo' UMP biosynthetic process"/>
    <property type="evidence" value="ECO:0007669"/>
    <property type="project" value="UniProtKB-UniRule"/>
</dbReference>